<dbReference type="AlphaFoldDB" id="A0A6G1IHQ8"/>
<evidence type="ECO:0000256" key="1">
    <source>
        <dbReference type="SAM" id="MobiDB-lite"/>
    </source>
</evidence>
<feature type="compositionally biased region" description="Polar residues" evidence="1">
    <location>
        <begin position="47"/>
        <end position="57"/>
    </location>
</feature>
<proteinExistence type="predicted"/>
<evidence type="ECO:0000313" key="2">
    <source>
        <dbReference type="EMBL" id="KAF2677767.1"/>
    </source>
</evidence>
<sequence length="171" mass="18806">MSNIVSPKAFQKAKNKSQTREANADIPQPSPTRPPSPKTQAHRTSPARIQNTANCASITAIPARSNPIPPTRSQHSLARRPTRSRRGMLPHNFAPHHPAPPHIQCSLLHSETIGCLLVYDGLESREGCQAATADQSFNRRASEERRAFGMTWGLGFDGTVALKRHRFGFSP</sequence>
<keyword evidence="3" id="KW-1185">Reference proteome</keyword>
<feature type="compositionally biased region" description="Pro residues" evidence="1">
    <location>
        <begin position="28"/>
        <end position="37"/>
    </location>
</feature>
<evidence type="ECO:0000313" key="3">
    <source>
        <dbReference type="Proteomes" id="UP000799291"/>
    </source>
</evidence>
<accession>A0A6G1IHQ8</accession>
<feature type="region of interest" description="Disordered" evidence="1">
    <location>
        <begin position="1"/>
        <end position="83"/>
    </location>
</feature>
<dbReference type="EMBL" id="MU005618">
    <property type="protein sequence ID" value="KAF2677767.1"/>
    <property type="molecule type" value="Genomic_DNA"/>
</dbReference>
<name>A0A6G1IHQ8_9PLEO</name>
<protein>
    <submittedName>
        <fullName evidence="2">Uncharacterized protein</fullName>
    </submittedName>
</protein>
<organism evidence="2 3">
    <name type="scientific">Lentithecium fluviatile CBS 122367</name>
    <dbReference type="NCBI Taxonomy" id="1168545"/>
    <lineage>
        <taxon>Eukaryota</taxon>
        <taxon>Fungi</taxon>
        <taxon>Dikarya</taxon>
        <taxon>Ascomycota</taxon>
        <taxon>Pezizomycotina</taxon>
        <taxon>Dothideomycetes</taxon>
        <taxon>Pleosporomycetidae</taxon>
        <taxon>Pleosporales</taxon>
        <taxon>Massarineae</taxon>
        <taxon>Lentitheciaceae</taxon>
        <taxon>Lentithecium</taxon>
    </lineage>
</organism>
<dbReference type="Proteomes" id="UP000799291">
    <property type="component" value="Unassembled WGS sequence"/>
</dbReference>
<gene>
    <name evidence="2" type="ORF">K458DRAFT_155682</name>
</gene>
<reference evidence="2" key="1">
    <citation type="journal article" date="2020" name="Stud. Mycol.">
        <title>101 Dothideomycetes genomes: a test case for predicting lifestyles and emergence of pathogens.</title>
        <authorList>
            <person name="Haridas S."/>
            <person name="Albert R."/>
            <person name="Binder M."/>
            <person name="Bloem J."/>
            <person name="Labutti K."/>
            <person name="Salamov A."/>
            <person name="Andreopoulos B."/>
            <person name="Baker S."/>
            <person name="Barry K."/>
            <person name="Bills G."/>
            <person name="Bluhm B."/>
            <person name="Cannon C."/>
            <person name="Castanera R."/>
            <person name="Culley D."/>
            <person name="Daum C."/>
            <person name="Ezra D."/>
            <person name="Gonzalez J."/>
            <person name="Henrissat B."/>
            <person name="Kuo A."/>
            <person name="Liang C."/>
            <person name="Lipzen A."/>
            <person name="Lutzoni F."/>
            <person name="Magnuson J."/>
            <person name="Mondo S."/>
            <person name="Nolan M."/>
            <person name="Ohm R."/>
            <person name="Pangilinan J."/>
            <person name="Park H.-J."/>
            <person name="Ramirez L."/>
            <person name="Alfaro M."/>
            <person name="Sun H."/>
            <person name="Tritt A."/>
            <person name="Yoshinaga Y."/>
            <person name="Zwiers L.-H."/>
            <person name="Turgeon B."/>
            <person name="Goodwin S."/>
            <person name="Spatafora J."/>
            <person name="Crous P."/>
            <person name="Grigoriev I."/>
        </authorList>
    </citation>
    <scope>NUCLEOTIDE SEQUENCE</scope>
    <source>
        <strain evidence="2">CBS 122367</strain>
    </source>
</reference>